<dbReference type="EMBL" id="MUIE01000175">
    <property type="protein sequence ID" value="OQX35287.1"/>
    <property type="molecule type" value="Genomic_DNA"/>
</dbReference>
<evidence type="ECO:0000313" key="2">
    <source>
        <dbReference type="EMBL" id="OQX35287.1"/>
    </source>
</evidence>
<dbReference type="Proteomes" id="UP000250928">
    <property type="component" value="Unassembled WGS sequence"/>
</dbReference>
<dbReference type="AlphaFoldDB" id="A0A657Q4M7"/>
<dbReference type="InterPro" id="IPR026506">
    <property type="entry name" value="GDPGP"/>
</dbReference>
<dbReference type="EMBL" id="PQCO01000225">
    <property type="protein sequence ID" value="PUE00334.1"/>
    <property type="molecule type" value="Genomic_DNA"/>
</dbReference>
<name>A0A657Q4M7_9GAMM</name>
<dbReference type="InterPro" id="IPR058866">
    <property type="entry name" value="GDPGP1_N"/>
</dbReference>
<dbReference type="GO" id="GO:0005737">
    <property type="term" value="C:cytoplasm"/>
    <property type="evidence" value="ECO:0007669"/>
    <property type="project" value="UniProtKB-SubCell"/>
</dbReference>
<dbReference type="GO" id="GO:0016787">
    <property type="term" value="F:hydrolase activity"/>
    <property type="evidence" value="ECO:0007669"/>
    <property type="project" value="UniProtKB-KW"/>
</dbReference>
<feature type="domain" description="GDPGP1-like N-terminal" evidence="1">
    <location>
        <begin position="92"/>
        <end position="231"/>
    </location>
</feature>
<dbReference type="Proteomes" id="UP000243361">
    <property type="component" value="Unassembled WGS sequence"/>
</dbReference>
<protein>
    <recommendedName>
        <fullName evidence="1">GDPGP1-like N-terminal domain-containing protein</fullName>
    </recommendedName>
</protein>
<evidence type="ECO:0000313" key="5">
    <source>
        <dbReference type="Proteomes" id="UP000250928"/>
    </source>
</evidence>
<dbReference type="GO" id="GO:0080048">
    <property type="term" value="F:GDP-D-glucose phosphorylase activity"/>
    <property type="evidence" value="ECO:0007669"/>
    <property type="project" value="InterPro"/>
</dbReference>
<dbReference type="GO" id="GO:0006006">
    <property type="term" value="P:glucose metabolic process"/>
    <property type="evidence" value="ECO:0007669"/>
    <property type="project" value="TreeGrafter"/>
</dbReference>
<dbReference type="Gene3D" id="3.30.428.70">
    <property type="match status" value="1"/>
</dbReference>
<dbReference type="InterPro" id="IPR036265">
    <property type="entry name" value="HIT-like_sf"/>
</dbReference>
<evidence type="ECO:0000259" key="1">
    <source>
        <dbReference type="Pfam" id="PF26217"/>
    </source>
</evidence>
<gene>
    <name evidence="2" type="ORF">B0D84_02535</name>
    <name evidence="3" type="ORF">C3L24_09365</name>
</gene>
<accession>A0A657Q4M7</accession>
<dbReference type="PANTHER" id="PTHR20884">
    <property type="entry name" value="GDP-D-GLUCOSE PHOSPHORYLASE 1"/>
    <property type="match status" value="1"/>
</dbReference>
<dbReference type="PANTHER" id="PTHR20884:SF8">
    <property type="entry name" value="GDP-D-GLUCOSE PHOSPHORYLASE 1"/>
    <property type="match status" value="1"/>
</dbReference>
<reference evidence="2 4" key="1">
    <citation type="submission" date="2017-02" db="EMBL/GenBank/DDBJ databases">
        <title>Novel co-symbiosis in the unique lucinid bivalve Phacoides pectinatus.</title>
        <authorList>
            <person name="Lim S.J."/>
            <person name="Davis B.G."/>
            <person name="Gill D.E."/>
            <person name="Engel A.S."/>
            <person name="Anderson L.C."/>
            <person name="Campbell B.J."/>
        </authorList>
    </citation>
    <scope>NUCLEOTIDE SEQUENCE [LARGE SCALE GENOMIC DNA]</scope>
    <source>
        <strain evidence="2">LUC13016_P6</strain>
    </source>
</reference>
<sequence>MDTTPFNDPERFRRVFERQLDQLLSDYDELGVYILVLANAGYDAVIWDDLHRHLEQKHAALARALDAEETGGLPVDGSPDDRSVFRKLMDLGFDNLQPTRLRGVAHWELQFNQLRAFRPARMTQERVVGISAPFDPEGFHFNRPFLRKETFWHGDLGGRECSLLYNKFPFVEMHGLLVPAPREQCPQLLTRPDHDYLWAVCEMLGRRLPGVGFGYNSYGAGASVNHLHFQMFLRSHPLPVADPGWRHNGGDETYPAHCYRFTDPAPAWDLLEQLHRREVSYNLVYLPGVLYCLPRRKQGSFDEVSWSGGFAWYEMAGGFTTFDQDEFEAIGAAQIDGALARITLEA</sequence>
<dbReference type="Pfam" id="PF26217">
    <property type="entry name" value="GDPGP1_N"/>
    <property type="match status" value="1"/>
</dbReference>
<keyword evidence="4" id="KW-1185">Reference proteome</keyword>
<organism evidence="3 5">
    <name type="scientific">Candidatus Sedimenticola endophacoides</name>
    <dbReference type="NCBI Taxonomy" id="2548426"/>
    <lineage>
        <taxon>Bacteria</taxon>
        <taxon>Pseudomonadati</taxon>
        <taxon>Pseudomonadota</taxon>
        <taxon>Gammaproteobacteria</taxon>
        <taxon>Chromatiales</taxon>
        <taxon>Sedimenticolaceae</taxon>
        <taxon>Sedimenticola</taxon>
    </lineage>
</organism>
<dbReference type="SUPFAM" id="SSF54197">
    <property type="entry name" value="HIT-like"/>
    <property type="match status" value="1"/>
</dbReference>
<dbReference type="GO" id="GO:0005085">
    <property type="term" value="F:guanyl-nucleotide exchange factor activity"/>
    <property type="evidence" value="ECO:0007669"/>
    <property type="project" value="UniProtKB-KW"/>
</dbReference>
<dbReference type="InterPro" id="IPR043171">
    <property type="entry name" value="Ap4A_phos1/2-like"/>
</dbReference>
<reference evidence="3 5" key="2">
    <citation type="submission" date="2018-01" db="EMBL/GenBank/DDBJ databases">
        <title>Novel co-symbiosis in the lucinid bivalve Phacoides pectinatus.</title>
        <authorList>
            <person name="Lim S.J."/>
            <person name="Davis B.G."/>
            <person name="Gill D.E."/>
            <person name="Engel A.S."/>
            <person name="Anderson L.C."/>
            <person name="Campbell B.J."/>
        </authorList>
    </citation>
    <scope>NUCLEOTIDE SEQUENCE [LARGE SCALE GENOMIC DNA]</scope>
    <source>
        <strain evidence="3">N3_P5</strain>
    </source>
</reference>
<evidence type="ECO:0000313" key="4">
    <source>
        <dbReference type="Proteomes" id="UP000243361"/>
    </source>
</evidence>
<proteinExistence type="predicted"/>
<comment type="caution">
    <text evidence="3">The sequence shown here is derived from an EMBL/GenBank/DDBJ whole genome shotgun (WGS) entry which is preliminary data.</text>
</comment>
<evidence type="ECO:0000313" key="3">
    <source>
        <dbReference type="EMBL" id="PUE00334.1"/>
    </source>
</evidence>
<dbReference type="GO" id="GO:0000166">
    <property type="term" value="F:nucleotide binding"/>
    <property type="evidence" value="ECO:0007669"/>
    <property type="project" value="UniProtKB-KW"/>
</dbReference>